<feature type="transmembrane region" description="Helical" evidence="6">
    <location>
        <begin position="57"/>
        <end position="79"/>
    </location>
</feature>
<dbReference type="EMBL" id="CP041636">
    <property type="protein sequence ID" value="QDO98166.1"/>
    <property type="molecule type" value="Genomic_DNA"/>
</dbReference>
<keyword evidence="4 6" id="KW-1133">Transmembrane helix</keyword>
<dbReference type="KEGG" id="fer:FNB15_13195"/>
<keyword evidence="8" id="KW-1185">Reference proteome</keyword>
<accession>A0A516H311</accession>
<dbReference type="OrthoDB" id="9805314at2"/>
<evidence type="ECO:0000313" key="8">
    <source>
        <dbReference type="Proteomes" id="UP000317496"/>
    </source>
</evidence>
<sequence length="266" mass="28988">MDLSVFLDPAALLALAGLVLLELVLAVDNLIFITILTSRLPEHQQPLGRKLGLLGAVVTRIMLLLSAAWLITLTAPLFTVFEIEISGRDLVLILGGLFLIWKATMEIHERVTPKETDEMEGSTSASGEPLKKKYPAFWAVIGQIAILDIVFSLDSVITAIGLSRQIEIMVVAVLLSVAIMVALAEPLARFVNKNPNVVMLALSFLVMIGMALVAEGFDVEIPKMMIYGAMGFSVLVEVLNMASRRAKLSQTFRGIRDPEGRSTETK</sequence>
<keyword evidence="5 6" id="KW-0472">Membrane</keyword>
<evidence type="ECO:0000256" key="3">
    <source>
        <dbReference type="ARBA" id="ARBA00022692"/>
    </source>
</evidence>
<feature type="transmembrane region" description="Helical" evidence="6">
    <location>
        <begin position="12"/>
        <end position="36"/>
    </location>
</feature>
<name>A0A516H311_9PROT</name>
<comment type="similarity">
    <text evidence="2">Belongs to the TerC family.</text>
</comment>
<dbReference type="InterPro" id="IPR005496">
    <property type="entry name" value="Integral_membrane_TerC"/>
</dbReference>
<evidence type="ECO:0000256" key="1">
    <source>
        <dbReference type="ARBA" id="ARBA00004141"/>
    </source>
</evidence>
<dbReference type="AlphaFoldDB" id="A0A516H311"/>
<feature type="transmembrane region" description="Helical" evidence="6">
    <location>
        <begin position="166"/>
        <end position="184"/>
    </location>
</feature>
<dbReference type="PANTHER" id="PTHR30238">
    <property type="entry name" value="MEMBRANE BOUND PREDICTED REDOX MODULATOR"/>
    <property type="match status" value="1"/>
</dbReference>
<feature type="transmembrane region" description="Helical" evidence="6">
    <location>
        <begin position="85"/>
        <end position="104"/>
    </location>
</feature>
<evidence type="ECO:0000256" key="4">
    <source>
        <dbReference type="ARBA" id="ARBA00022989"/>
    </source>
</evidence>
<dbReference type="GO" id="GO:0016020">
    <property type="term" value="C:membrane"/>
    <property type="evidence" value="ECO:0007669"/>
    <property type="project" value="UniProtKB-SubCell"/>
</dbReference>
<proteinExistence type="inferred from homology"/>
<evidence type="ECO:0000313" key="7">
    <source>
        <dbReference type="EMBL" id="QDO98166.1"/>
    </source>
</evidence>
<keyword evidence="3 6" id="KW-0812">Transmembrane</keyword>
<feature type="transmembrane region" description="Helical" evidence="6">
    <location>
        <begin position="196"/>
        <end position="214"/>
    </location>
</feature>
<evidence type="ECO:0000256" key="5">
    <source>
        <dbReference type="ARBA" id="ARBA00023136"/>
    </source>
</evidence>
<dbReference type="PANTHER" id="PTHR30238:SF4">
    <property type="entry name" value="SLL1022 PROTEIN"/>
    <property type="match status" value="1"/>
</dbReference>
<dbReference type="RefSeq" id="WP_144069147.1">
    <property type="nucleotide sequence ID" value="NZ_CP041636.1"/>
</dbReference>
<organism evidence="7 8">
    <name type="scientific">Ferrovibrio terrae</name>
    <dbReference type="NCBI Taxonomy" id="2594003"/>
    <lineage>
        <taxon>Bacteria</taxon>
        <taxon>Pseudomonadati</taxon>
        <taxon>Pseudomonadota</taxon>
        <taxon>Alphaproteobacteria</taxon>
        <taxon>Rhodospirillales</taxon>
        <taxon>Rhodospirillaceae</taxon>
        <taxon>Ferrovibrio</taxon>
    </lineage>
</organism>
<feature type="transmembrane region" description="Helical" evidence="6">
    <location>
        <begin position="226"/>
        <end position="243"/>
    </location>
</feature>
<reference evidence="7 8" key="1">
    <citation type="submission" date="2019-07" db="EMBL/GenBank/DDBJ databases">
        <title>Genome sequencing for Ferrovibrio sp. K5.</title>
        <authorList>
            <person name="Park S.-J."/>
        </authorList>
    </citation>
    <scope>NUCLEOTIDE SEQUENCE [LARGE SCALE GENOMIC DNA]</scope>
    <source>
        <strain evidence="7 8">K5</strain>
    </source>
</reference>
<evidence type="ECO:0000256" key="6">
    <source>
        <dbReference type="SAM" id="Phobius"/>
    </source>
</evidence>
<feature type="transmembrane region" description="Helical" evidence="6">
    <location>
        <begin position="136"/>
        <end position="160"/>
    </location>
</feature>
<evidence type="ECO:0000256" key="2">
    <source>
        <dbReference type="ARBA" id="ARBA00007511"/>
    </source>
</evidence>
<protein>
    <submittedName>
        <fullName evidence="7">TerC family protein</fullName>
    </submittedName>
</protein>
<dbReference type="Proteomes" id="UP000317496">
    <property type="component" value="Chromosome"/>
</dbReference>
<comment type="subcellular location">
    <subcellularLocation>
        <location evidence="1">Membrane</location>
        <topology evidence="1">Multi-pass membrane protein</topology>
    </subcellularLocation>
</comment>
<dbReference type="Pfam" id="PF03741">
    <property type="entry name" value="TerC"/>
    <property type="match status" value="1"/>
</dbReference>
<gene>
    <name evidence="7" type="ORF">FNB15_13195</name>
</gene>